<dbReference type="KEGG" id="siw:GH266_18915"/>
<sequence>MKLSFRCLPELAGHVPEPVPARASLPDWLKAAPSLVASDVLGGAEVRTFKHCPPLIDALAQGVMFRLAADLDIAGGEISWDWSPPVTQTARQTRSPVGLHVPEQAQGLPFGLPDGQFVLKFTNFWTVEAPDGVSLLFTHPLNREDLPFRTLAGLVDCDRYRDGFVHFPAIWQDAGFSGRLPAGTPVAQAFPIRREALELDIRAMDKGELARHLEVQDGLQDDPGLYRKSFRAPRER</sequence>
<proteinExistence type="predicted"/>
<protein>
    <submittedName>
        <fullName evidence="1">Uncharacterized protein</fullName>
    </submittedName>
</protein>
<evidence type="ECO:0000313" key="2">
    <source>
        <dbReference type="Proteomes" id="UP000435648"/>
    </source>
</evidence>
<dbReference type="EMBL" id="CP046908">
    <property type="protein sequence ID" value="QGZ36374.1"/>
    <property type="molecule type" value="Genomic_DNA"/>
</dbReference>
<accession>A0A857CBH9</accession>
<dbReference type="RefSeq" id="WP_158195212.1">
    <property type="nucleotide sequence ID" value="NZ_CP046908.1"/>
</dbReference>
<name>A0A857CBH9_9HYPH</name>
<dbReference type="Proteomes" id="UP000435648">
    <property type="component" value="Chromosome"/>
</dbReference>
<gene>
    <name evidence="1" type="ORF">GH266_18915</name>
</gene>
<reference evidence="1 2" key="1">
    <citation type="submission" date="2019-12" db="EMBL/GenBank/DDBJ databases">
        <title>The genome of Stappia indica PHM037.</title>
        <authorList>
            <person name="Kacar D."/>
            <person name="Galan B."/>
            <person name="Canedo L."/>
            <person name="Rodriguez P."/>
            <person name="de la Calle F."/>
            <person name="Garcia J.L."/>
        </authorList>
    </citation>
    <scope>NUCLEOTIDE SEQUENCE [LARGE SCALE GENOMIC DNA]</scope>
    <source>
        <strain evidence="1 2">PHM037</strain>
    </source>
</reference>
<dbReference type="OrthoDB" id="7404855at2"/>
<organism evidence="1 2">
    <name type="scientific">Stappia indica</name>
    <dbReference type="NCBI Taxonomy" id="538381"/>
    <lineage>
        <taxon>Bacteria</taxon>
        <taxon>Pseudomonadati</taxon>
        <taxon>Pseudomonadota</taxon>
        <taxon>Alphaproteobacteria</taxon>
        <taxon>Hyphomicrobiales</taxon>
        <taxon>Stappiaceae</taxon>
        <taxon>Stappia</taxon>
    </lineage>
</organism>
<dbReference type="AlphaFoldDB" id="A0A857CBH9"/>
<evidence type="ECO:0000313" key="1">
    <source>
        <dbReference type="EMBL" id="QGZ36374.1"/>
    </source>
</evidence>